<proteinExistence type="predicted"/>
<name>A0A7C8IIE6_9PLEO</name>
<dbReference type="OrthoDB" id="5429780at2759"/>
<evidence type="ECO:0000313" key="2">
    <source>
        <dbReference type="EMBL" id="KAF2874990.1"/>
    </source>
</evidence>
<keyword evidence="3" id="KW-1185">Reference proteome</keyword>
<dbReference type="Proteomes" id="UP000481861">
    <property type="component" value="Unassembled WGS sequence"/>
</dbReference>
<evidence type="ECO:0000256" key="1">
    <source>
        <dbReference type="SAM" id="MobiDB-lite"/>
    </source>
</evidence>
<comment type="caution">
    <text evidence="2">The sequence shown here is derived from an EMBL/GenBank/DDBJ whole genome shotgun (WGS) entry which is preliminary data.</text>
</comment>
<protein>
    <submittedName>
        <fullName evidence="2">Uncharacterized protein</fullName>
    </submittedName>
</protein>
<evidence type="ECO:0000313" key="3">
    <source>
        <dbReference type="Proteomes" id="UP000481861"/>
    </source>
</evidence>
<dbReference type="EMBL" id="JAADJZ010000005">
    <property type="protein sequence ID" value="KAF2874990.1"/>
    <property type="molecule type" value="Genomic_DNA"/>
</dbReference>
<feature type="region of interest" description="Disordered" evidence="1">
    <location>
        <begin position="1"/>
        <end position="20"/>
    </location>
</feature>
<sequence>MDCSPPSSPSGPEVLSKGVVRDPSLIEQANNGTRKVSAALITPPSSLSTSRSASAEQEVESKTILVPVLLYSAESYQFLGFTAERAHNLFKSFNPDDDSLDLAKIWIMESSVDALGDWYGTMNELGFNPTMQAAIMDPEHAWRS</sequence>
<dbReference type="AlphaFoldDB" id="A0A7C8IIE6"/>
<accession>A0A7C8IIE6</accession>
<reference evidence="2 3" key="1">
    <citation type="submission" date="2020-01" db="EMBL/GenBank/DDBJ databases">
        <authorList>
            <consortium name="DOE Joint Genome Institute"/>
            <person name="Haridas S."/>
            <person name="Albert R."/>
            <person name="Binder M."/>
            <person name="Bloem J."/>
            <person name="Labutti K."/>
            <person name="Salamov A."/>
            <person name="Andreopoulos B."/>
            <person name="Baker S.E."/>
            <person name="Barry K."/>
            <person name="Bills G."/>
            <person name="Bluhm B.H."/>
            <person name="Cannon C."/>
            <person name="Castanera R."/>
            <person name="Culley D.E."/>
            <person name="Daum C."/>
            <person name="Ezra D."/>
            <person name="Gonzalez J.B."/>
            <person name="Henrissat B."/>
            <person name="Kuo A."/>
            <person name="Liang C."/>
            <person name="Lipzen A."/>
            <person name="Lutzoni F."/>
            <person name="Magnuson J."/>
            <person name="Mondo S."/>
            <person name="Nolan M."/>
            <person name="Ohm R."/>
            <person name="Pangilinan J."/>
            <person name="Park H.-J.H."/>
            <person name="Ramirez L."/>
            <person name="Alfaro M."/>
            <person name="Sun H."/>
            <person name="Tritt A."/>
            <person name="Yoshinaga Y."/>
            <person name="Zwiers L.-H.L."/>
            <person name="Turgeon B.G."/>
            <person name="Goodwin S.B."/>
            <person name="Spatafora J.W."/>
            <person name="Crous P.W."/>
            <person name="Grigoriev I.V."/>
        </authorList>
    </citation>
    <scope>NUCLEOTIDE SEQUENCE [LARGE SCALE GENOMIC DNA]</scope>
    <source>
        <strain evidence="2 3">CBS 611.86</strain>
    </source>
</reference>
<gene>
    <name evidence="2" type="ORF">BDV95DRAFT_564070</name>
</gene>
<organism evidence="2 3">
    <name type="scientific">Massariosphaeria phaeospora</name>
    <dbReference type="NCBI Taxonomy" id="100035"/>
    <lineage>
        <taxon>Eukaryota</taxon>
        <taxon>Fungi</taxon>
        <taxon>Dikarya</taxon>
        <taxon>Ascomycota</taxon>
        <taxon>Pezizomycotina</taxon>
        <taxon>Dothideomycetes</taxon>
        <taxon>Pleosporomycetidae</taxon>
        <taxon>Pleosporales</taxon>
        <taxon>Pleosporales incertae sedis</taxon>
        <taxon>Massariosphaeria</taxon>
    </lineage>
</organism>